<feature type="compositionally biased region" description="Basic and acidic residues" evidence="1">
    <location>
        <begin position="123"/>
        <end position="136"/>
    </location>
</feature>
<organism evidence="2">
    <name type="scientific">Pelagomonas calceolata</name>
    <dbReference type="NCBI Taxonomy" id="35677"/>
    <lineage>
        <taxon>Eukaryota</taxon>
        <taxon>Sar</taxon>
        <taxon>Stramenopiles</taxon>
        <taxon>Ochrophyta</taxon>
        <taxon>Pelagophyceae</taxon>
        <taxon>Pelagomonadales</taxon>
        <taxon>Pelagomonadaceae</taxon>
        <taxon>Pelagomonas</taxon>
    </lineage>
</organism>
<protein>
    <submittedName>
        <fullName evidence="2">Uncharacterized protein</fullName>
    </submittedName>
</protein>
<evidence type="ECO:0000256" key="1">
    <source>
        <dbReference type="SAM" id="MobiDB-lite"/>
    </source>
</evidence>
<feature type="region of interest" description="Disordered" evidence="1">
    <location>
        <begin position="87"/>
        <end position="163"/>
    </location>
</feature>
<evidence type="ECO:0000313" key="2">
    <source>
        <dbReference type="EMBL" id="CAE0694304.1"/>
    </source>
</evidence>
<gene>
    <name evidence="2" type="ORF">PCAL00307_LOCUS9740</name>
</gene>
<dbReference type="AlphaFoldDB" id="A0A7S3ZUC1"/>
<proteinExistence type="predicted"/>
<feature type="region of interest" description="Disordered" evidence="1">
    <location>
        <begin position="1"/>
        <end position="52"/>
    </location>
</feature>
<feature type="compositionally biased region" description="Basic residues" evidence="1">
    <location>
        <begin position="137"/>
        <end position="163"/>
    </location>
</feature>
<name>A0A7S3ZUC1_9STRA</name>
<feature type="compositionally biased region" description="Basic and acidic residues" evidence="1">
    <location>
        <begin position="43"/>
        <end position="52"/>
    </location>
</feature>
<accession>A0A7S3ZUC1</accession>
<feature type="compositionally biased region" description="Gly residues" evidence="1">
    <location>
        <begin position="1"/>
        <end position="10"/>
    </location>
</feature>
<dbReference type="EMBL" id="HBIW01011382">
    <property type="protein sequence ID" value="CAE0694304.1"/>
    <property type="molecule type" value="Transcribed_RNA"/>
</dbReference>
<sequence length="163" mass="18331">MDSRRAGGGNRMMTSTTLQTNDIWSKTIGHDPHAGDAEAAEDAAARERQEERARGVMELARLDAIKQGGSSRGDNFAQSLFWGLKRKAPPRGYEMAPVESSSSSGSSSDDDDDDAARAAKRRRADDEAARRRDERRERKRAKKARKKEKKKSKKEKKKKRSRK</sequence>
<reference evidence="2" key="1">
    <citation type="submission" date="2021-01" db="EMBL/GenBank/DDBJ databases">
        <authorList>
            <person name="Corre E."/>
            <person name="Pelletier E."/>
            <person name="Niang G."/>
            <person name="Scheremetjew M."/>
            <person name="Finn R."/>
            <person name="Kale V."/>
            <person name="Holt S."/>
            <person name="Cochrane G."/>
            <person name="Meng A."/>
            <person name="Brown T."/>
            <person name="Cohen L."/>
        </authorList>
    </citation>
    <scope>NUCLEOTIDE SEQUENCE</scope>
    <source>
        <strain evidence="2">CCMP1756</strain>
    </source>
</reference>
<feature type="compositionally biased region" description="Polar residues" evidence="1">
    <location>
        <begin position="12"/>
        <end position="24"/>
    </location>
</feature>